<evidence type="ECO:0000256" key="5">
    <source>
        <dbReference type="ARBA" id="ARBA00023242"/>
    </source>
</evidence>
<dbReference type="PANTHER" id="PTHR24388">
    <property type="entry name" value="ZINC FINGER PROTEIN"/>
    <property type="match status" value="1"/>
</dbReference>
<feature type="domain" description="C2H2-type" evidence="8">
    <location>
        <begin position="386"/>
        <end position="414"/>
    </location>
</feature>
<keyword evidence="2" id="KW-0677">Repeat</keyword>
<feature type="domain" description="C2H2-type" evidence="8">
    <location>
        <begin position="143"/>
        <end position="171"/>
    </location>
</feature>
<keyword evidence="1" id="KW-0479">Metal-binding</keyword>
<dbReference type="Gene3D" id="3.30.160.60">
    <property type="entry name" value="Classic Zinc Finger"/>
    <property type="match status" value="12"/>
</dbReference>
<dbReference type="Pfam" id="PF13912">
    <property type="entry name" value="zf-C2H2_6"/>
    <property type="match status" value="1"/>
</dbReference>
<dbReference type="SMART" id="SM00355">
    <property type="entry name" value="ZnF_C2H2"/>
    <property type="match status" value="14"/>
</dbReference>
<dbReference type="PANTHER" id="PTHR24388:SF53">
    <property type="entry name" value="CHORION TRANSCRIPTION FACTOR CF2-RELATED"/>
    <property type="match status" value="1"/>
</dbReference>
<proteinExistence type="inferred from homology"/>
<dbReference type="FunFam" id="3.30.160.60:FF:000634">
    <property type="entry name" value="Zinc finger X-chromosomal protein"/>
    <property type="match status" value="1"/>
</dbReference>
<evidence type="ECO:0000256" key="6">
    <source>
        <dbReference type="ARBA" id="ARBA00037948"/>
    </source>
</evidence>
<dbReference type="OrthoDB" id="6077919at2759"/>
<dbReference type="FunFam" id="3.30.160.60:FF:000100">
    <property type="entry name" value="Zinc finger 45-like"/>
    <property type="match status" value="1"/>
</dbReference>
<evidence type="ECO:0000256" key="3">
    <source>
        <dbReference type="ARBA" id="ARBA00022771"/>
    </source>
</evidence>
<dbReference type="Pfam" id="PF00096">
    <property type="entry name" value="zf-C2H2"/>
    <property type="match status" value="9"/>
</dbReference>
<reference evidence="9" key="1">
    <citation type="submission" date="2022-07" db="EMBL/GenBank/DDBJ databases">
        <authorList>
            <person name="Trinca V."/>
            <person name="Uliana J.V.C."/>
            <person name="Torres T.T."/>
            <person name="Ward R.J."/>
            <person name="Monesi N."/>
        </authorList>
    </citation>
    <scope>NUCLEOTIDE SEQUENCE</scope>
    <source>
        <strain evidence="9">HSMRA1968</strain>
        <tissue evidence="9">Whole embryos</tissue>
    </source>
</reference>
<evidence type="ECO:0000313" key="10">
    <source>
        <dbReference type="Proteomes" id="UP001151699"/>
    </source>
</evidence>
<keyword evidence="5" id="KW-0539">Nucleus</keyword>
<accession>A0A9Q0N7Y8</accession>
<dbReference type="GO" id="GO:0000981">
    <property type="term" value="F:DNA-binding transcription factor activity, RNA polymerase II-specific"/>
    <property type="evidence" value="ECO:0007669"/>
    <property type="project" value="TreeGrafter"/>
</dbReference>
<dbReference type="GO" id="GO:0000978">
    <property type="term" value="F:RNA polymerase II cis-regulatory region sequence-specific DNA binding"/>
    <property type="evidence" value="ECO:0007669"/>
    <property type="project" value="TreeGrafter"/>
</dbReference>
<dbReference type="FunFam" id="3.30.160.60:FF:000110">
    <property type="entry name" value="Zinc finger protein-like"/>
    <property type="match status" value="2"/>
</dbReference>
<comment type="caution">
    <text evidence="9">The sequence shown here is derived from an EMBL/GenBank/DDBJ whole genome shotgun (WGS) entry which is preliminary data.</text>
</comment>
<dbReference type="GO" id="GO:0008270">
    <property type="term" value="F:zinc ion binding"/>
    <property type="evidence" value="ECO:0007669"/>
    <property type="project" value="UniProtKB-KW"/>
</dbReference>
<feature type="domain" description="C2H2-type" evidence="8">
    <location>
        <begin position="504"/>
        <end position="531"/>
    </location>
</feature>
<feature type="domain" description="C2H2-type" evidence="8">
    <location>
        <begin position="476"/>
        <end position="503"/>
    </location>
</feature>
<evidence type="ECO:0000313" key="9">
    <source>
        <dbReference type="EMBL" id="KAJ6645360.1"/>
    </source>
</evidence>
<evidence type="ECO:0000256" key="1">
    <source>
        <dbReference type="ARBA" id="ARBA00022723"/>
    </source>
</evidence>
<feature type="domain" description="C2H2-type" evidence="8">
    <location>
        <begin position="3"/>
        <end position="31"/>
    </location>
</feature>
<name>A0A9Q0N7Y8_9DIPT</name>
<comment type="similarity">
    <text evidence="6">Belongs to the snail C2H2-type zinc-finger protein family.</text>
</comment>
<dbReference type="InterPro" id="IPR036236">
    <property type="entry name" value="Znf_C2H2_sf"/>
</dbReference>
<feature type="domain" description="C2H2-type" evidence="8">
    <location>
        <begin position="32"/>
        <end position="59"/>
    </location>
</feature>
<evidence type="ECO:0000256" key="4">
    <source>
        <dbReference type="ARBA" id="ARBA00022833"/>
    </source>
</evidence>
<feature type="domain" description="C2H2-type" evidence="8">
    <location>
        <begin position="531"/>
        <end position="558"/>
    </location>
</feature>
<dbReference type="InterPro" id="IPR013087">
    <property type="entry name" value="Znf_C2H2_type"/>
</dbReference>
<evidence type="ECO:0000256" key="2">
    <source>
        <dbReference type="ARBA" id="ARBA00022737"/>
    </source>
</evidence>
<dbReference type="PROSITE" id="PS50157">
    <property type="entry name" value="ZINC_FINGER_C2H2_2"/>
    <property type="match status" value="14"/>
</dbReference>
<protein>
    <submittedName>
        <fullName evidence="9">Zinc finger protein</fullName>
    </submittedName>
</protein>
<feature type="domain" description="C2H2-type" evidence="8">
    <location>
        <begin position="559"/>
        <end position="586"/>
    </location>
</feature>
<feature type="domain" description="C2H2-type" evidence="8">
    <location>
        <begin position="587"/>
        <end position="610"/>
    </location>
</feature>
<dbReference type="Proteomes" id="UP001151699">
    <property type="component" value="Chromosome A"/>
</dbReference>
<dbReference type="SUPFAM" id="SSF57667">
    <property type="entry name" value="beta-beta-alpha zinc fingers"/>
    <property type="match status" value="9"/>
</dbReference>
<dbReference type="AlphaFoldDB" id="A0A9Q0N7Y8"/>
<feature type="domain" description="C2H2-type" evidence="8">
    <location>
        <begin position="60"/>
        <end position="87"/>
    </location>
</feature>
<feature type="domain" description="C2H2-type" evidence="8">
    <location>
        <begin position="447"/>
        <end position="475"/>
    </location>
</feature>
<sequence>MNHSCPYCDKKFTKAVNVTTHIKSIHIRDRMFVCETCGKSFGTNGSLKEHRITHSEERPYKCSYCEKSFKNLPRLKSHEDIHNNTNYVCPHCGLQLNTKRTLKMHMVVHSDQKKYKCHSCGNEYKRSKALKNHLILHTGLRPYSCPFCDKTFANGSNCRSHKKKAHPLELAAMEAAGEKQAVANIPKLEHLQPKEPADLSKCVKVDKMLSEIVSDNSNTGEDILTDDIVTCKFEFEDEDVKEQLGNKIPTDITTDTLPVDLCDDKLEIQLPTEDLCNVTSLKIEEVAAPIVKKRGRPKKNESQGVDVSVKEELEVEDSYEYQLMYDCEPVIKDDREDNDDMDNFASYESDHNEIQELEKELEDLVAYEEPKRKRKRKTKDASKQPVICGICDEVFEKLFKLDYHMRTKHSSQKLPFVCSKCPKRFSSESKVKLHENVHLPNQLKMVHPCPYCDKKFTKAVNVTTHVRSIHIREKPFICEECGKSFGTNGALKEHKITHSEERPYKCSYCEKSFKNLPRLKSHEDIHNNTNYVCPHCGLQLNTKRTLKMHMVVHSDQKKYKCHSCGNEFKRSKALKNHLILHTGLKPYSCPFCDKTFANGSNCRSHKKKAHPLQLAAMEAAGEVQAVANIPKLEHLQPKDIRDQVRSSSLNKSSEINLSIPSQNVQVSTLQGCLESLTEMEQNDLQNDLMDYAEQNSMIQMQDGPLSCSSSVVHI</sequence>
<evidence type="ECO:0000256" key="7">
    <source>
        <dbReference type="PROSITE-ProRule" id="PRU00042"/>
    </source>
</evidence>
<dbReference type="InterPro" id="IPR050527">
    <property type="entry name" value="Snail/Krueppel_Znf"/>
</dbReference>
<dbReference type="PROSITE" id="PS00028">
    <property type="entry name" value="ZINC_FINGER_C2H2_1"/>
    <property type="match status" value="14"/>
</dbReference>
<keyword evidence="10" id="KW-1185">Reference proteome</keyword>
<feature type="domain" description="C2H2-type" evidence="8">
    <location>
        <begin position="416"/>
        <end position="443"/>
    </location>
</feature>
<keyword evidence="4" id="KW-0862">Zinc</keyword>
<organism evidence="9 10">
    <name type="scientific">Pseudolycoriella hygida</name>
    <dbReference type="NCBI Taxonomy" id="35572"/>
    <lineage>
        <taxon>Eukaryota</taxon>
        <taxon>Metazoa</taxon>
        <taxon>Ecdysozoa</taxon>
        <taxon>Arthropoda</taxon>
        <taxon>Hexapoda</taxon>
        <taxon>Insecta</taxon>
        <taxon>Pterygota</taxon>
        <taxon>Neoptera</taxon>
        <taxon>Endopterygota</taxon>
        <taxon>Diptera</taxon>
        <taxon>Nematocera</taxon>
        <taxon>Sciaroidea</taxon>
        <taxon>Sciaridae</taxon>
        <taxon>Pseudolycoriella</taxon>
    </lineage>
</organism>
<gene>
    <name evidence="9" type="primary">ZNF729_1</name>
    <name evidence="9" type="ORF">Bhyg_00565</name>
</gene>
<dbReference type="EMBL" id="WJQU01000001">
    <property type="protein sequence ID" value="KAJ6645360.1"/>
    <property type="molecule type" value="Genomic_DNA"/>
</dbReference>
<evidence type="ECO:0000259" key="8">
    <source>
        <dbReference type="PROSITE" id="PS50157"/>
    </source>
</evidence>
<feature type="domain" description="C2H2-type" evidence="8">
    <location>
        <begin position="115"/>
        <end position="142"/>
    </location>
</feature>
<feature type="domain" description="C2H2-type" evidence="8">
    <location>
        <begin position="87"/>
        <end position="114"/>
    </location>
</feature>
<keyword evidence="3 7" id="KW-0863">Zinc-finger</keyword>